<reference evidence="2 3" key="1">
    <citation type="journal article" date="2016" name="Gene">
        <title>PacBio SMRT assembly of a complex multi-replicon genome reveals chlorocatechol degradative operon in a region of genome plasticity.</title>
        <authorList>
            <person name="Ricker N."/>
            <person name="Shen S.Y."/>
            <person name="Goordial J."/>
            <person name="Jin S."/>
            <person name="Fulthorpe R.R."/>
        </authorList>
    </citation>
    <scope>NUCLEOTIDE SEQUENCE [LARGE SCALE GENOMIC DNA]</scope>
    <source>
        <strain evidence="2 3">OLGA172</strain>
    </source>
</reference>
<dbReference type="EMBL" id="CP014579">
    <property type="protein sequence ID" value="ANB77337.1"/>
    <property type="molecule type" value="Genomic_DNA"/>
</dbReference>
<name>A0A161I060_9BURK</name>
<dbReference type="OrthoDB" id="5298576at2"/>
<dbReference type="InterPro" id="IPR018968">
    <property type="entry name" value="Phasin"/>
</dbReference>
<dbReference type="AlphaFoldDB" id="A0A161I060"/>
<dbReference type="Proteomes" id="UP000076852">
    <property type="component" value="Chromosome 2"/>
</dbReference>
<gene>
    <name evidence="2" type="ORF">AYM40_35255</name>
</gene>
<keyword evidence="3" id="KW-1185">Reference proteome</keyword>
<dbReference type="RefSeq" id="WP_063500527.1">
    <property type="nucleotide sequence ID" value="NZ_CP014579.1"/>
</dbReference>
<dbReference type="InterPro" id="IPR010127">
    <property type="entry name" value="Phasin_subfam-1"/>
</dbReference>
<evidence type="ECO:0000259" key="1">
    <source>
        <dbReference type="Pfam" id="PF09361"/>
    </source>
</evidence>
<proteinExistence type="predicted"/>
<evidence type="ECO:0000313" key="2">
    <source>
        <dbReference type="EMBL" id="ANB77337.1"/>
    </source>
</evidence>
<dbReference type="KEGG" id="buz:AYM40_35255"/>
<accession>A0A161I060</accession>
<sequence>MSNLAPEQLVAAQKAGFETTLGLLSKAFEAIEKLVELNVQAVKSTLAESQEILAKAFAAKEPQELFALPASQTQPAIEKAQSYWRHVYEIVSSTQTELAALAEAQLKQYQQDSQAFVDSLAKNAPAGSEAVLSAWKSAIATATETASSAYRAAQETTKQVVENAESNVSAASAASAKSTKQAIEQVEAVEKK</sequence>
<feature type="domain" description="Phasin" evidence="1">
    <location>
        <begin position="7"/>
        <end position="105"/>
    </location>
</feature>
<protein>
    <recommendedName>
        <fullName evidence="1">Phasin domain-containing protein</fullName>
    </recommendedName>
</protein>
<dbReference type="Pfam" id="PF09361">
    <property type="entry name" value="Phasin_2"/>
    <property type="match status" value="1"/>
</dbReference>
<organism evidence="2 3">
    <name type="scientific">Paraburkholderia phytofirmans OLGA172</name>
    <dbReference type="NCBI Taxonomy" id="1417228"/>
    <lineage>
        <taxon>Bacteria</taxon>
        <taxon>Pseudomonadati</taxon>
        <taxon>Pseudomonadota</taxon>
        <taxon>Betaproteobacteria</taxon>
        <taxon>Burkholderiales</taxon>
        <taxon>Burkholderiaceae</taxon>
        <taxon>Paraburkholderia</taxon>
    </lineage>
</organism>
<dbReference type="STRING" id="1804984.AYM40_35255"/>
<evidence type="ECO:0000313" key="3">
    <source>
        <dbReference type="Proteomes" id="UP000076852"/>
    </source>
</evidence>
<dbReference type="NCBIfam" id="TIGR01841">
    <property type="entry name" value="phasin"/>
    <property type="match status" value="1"/>
</dbReference>